<dbReference type="AlphaFoldDB" id="A0A9P8UPS2"/>
<comment type="caution">
    <text evidence="4">The sequence shown here is derived from an EMBL/GenBank/DDBJ whole genome shotgun (WGS) entry which is preliminary data.</text>
</comment>
<dbReference type="GeneID" id="70131462"/>
<evidence type="ECO:0000313" key="4">
    <source>
        <dbReference type="EMBL" id="KAH6655871.1"/>
    </source>
</evidence>
<dbReference type="OrthoDB" id="4937900at2759"/>
<dbReference type="PANTHER" id="PTHR47784">
    <property type="entry name" value="STEROL UPTAKE CONTROL PROTEIN 2"/>
    <property type="match status" value="1"/>
</dbReference>
<protein>
    <recommendedName>
        <fullName evidence="3">Zn(2)-C6 fungal-type domain-containing protein</fullName>
    </recommendedName>
</protein>
<name>A0A9P8UPS2_9PEZI</name>
<keyword evidence="1" id="KW-0539">Nucleus</keyword>
<evidence type="ECO:0000256" key="1">
    <source>
        <dbReference type="ARBA" id="ARBA00023242"/>
    </source>
</evidence>
<dbReference type="Pfam" id="PF00172">
    <property type="entry name" value="Zn_clus"/>
    <property type="match status" value="1"/>
</dbReference>
<dbReference type="PROSITE" id="PS00463">
    <property type="entry name" value="ZN2_CY6_FUNGAL_1"/>
    <property type="match status" value="1"/>
</dbReference>
<dbReference type="EMBL" id="JAGPXC010000003">
    <property type="protein sequence ID" value="KAH6655871.1"/>
    <property type="molecule type" value="Genomic_DNA"/>
</dbReference>
<evidence type="ECO:0000256" key="2">
    <source>
        <dbReference type="SAM" id="MobiDB-lite"/>
    </source>
</evidence>
<dbReference type="InterPro" id="IPR001138">
    <property type="entry name" value="Zn2Cys6_DnaBD"/>
</dbReference>
<feature type="region of interest" description="Disordered" evidence="2">
    <location>
        <begin position="54"/>
        <end position="78"/>
    </location>
</feature>
<proteinExistence type="predicted"/>
<reference evidence="4" key="1">
    <citation type="journal article" date="2021" name="Nat. Commun.">
        <title>Genetic determinants of endophytism in the Arabidopsis root mycobiome.</title>
        <authorList>
            <person name="Mesny F."/>
            <person name="Miyauchi S."/>
            <person name="Thiergart T."/>
            <person name="Pickel B."/>
            <person name="Atanasova L."/>
            <person name="Karlsson M."/>
            <person name="Huettel B."/>
            <person name="Barry K.W."/>
            <person name="Haridas S."/>
            <person name="Chen C."/>
            <person name="Bauer D."/>
            <person name="Andreopoulos W."/>
            <person name="Pangilinan J."/>
            <person name="LaButti K."/>
            <person name="Riley R."/>
            <person name="Lipzen A."/>
            <person name="Clum A."/>
            <person name="Drula E."/>
            <person name="Henrissat B."/>
            <person name="Kohler A."/>
            <person name="Grigoriev I.V."/>
            <person name="Martin F.M."/>
            <person name="Hacquard S."/>
        </authorList>
    </citation>
    <scope>NUCLEOTIDE SEQUENCE</scope>
    <source>
        <strain evidence="4">MPI-SDFR-AT-0073</strain>
    </source>
</reference>
<dbReference type="InterPro" id="IPR036864">
    <property type="entry name" value="Zn2-C6_fun-type_DNA-bd_sf"/>
</dbReference>
<keyword evidence="5" id="KW-1185">Reference proteome</keyword>
<dbReference type="GO" id="GO:0001228">
    <property type="term" value="F:DNA-binding transcription activator activity, RNA polymerase II-specific"/>
    <property type="evidence" value="ECO:0007669"/>
    <property type="project" value="TreeGrafter"/>
</dbReference>
<feature type="compositionally biased region" description="Low complexity" evidence="2">
    <location>
        <begin position="68"/>
        <end position="78"/>
    </location>
</feature>
<dbReference type="SMART" id="SM00066">
    <property type="entry name" value="GAL4"/>
    <property type="match status" value="1"/>
</dbReference>
<dbReference type="PANTHER" id="PTHR47784:SF4">
    <property type="entry name" value="ZN(II)2CYS6 TRANSCRIPTION FACTOR (EUROFUNG)"/>
    <property type="match status" value="1"/>
</dbReference>
<dbReference type="CDD" id="cd00067">
    <property type="entry name" value="GAL4"/>
    <property type="match status" value="1"/>
</dbReference>
<accession>A0A9P8UPS2</accession>
<dbReference type="SUPFAM" id="SSF57701">
    <property type="entry name" value="Zn2/Cys6 DNA-binding domain"/>
    <property type="match status" value="1"/>
</dbReference>
<dbReference type="Proteomes" id="UP000758603">
    <property type="component" value="Unassembled WGS sequence"/>
</dbReference>
<gene>
    <name evidence="4" type="ORF">BKA67DRAFT_562056</name>
</gene>
<dbReference type="InterPro" id="IPR053157">
    <property type="entry name" value="Sterol_Uptake_Regulator"/>
</dbReference>
<evidence type="ECO:0000313" key="5">
    <source>
        <dbReference type="Proteomes" id="UP000758603"/>
    </source>
</evidence>
<dbReference type="RefSeq" id="XP_045960136.1">
    <property type="nucleotide sequence ID" value="XM_046102570.1"/>
</dbReference>
<dbReference type="Gene3D" id="4.10.240.10">
    <property type="entry name" value="Zn(2)-C6 fungal-type DNA-binding domain"/>
    <property type="match status" value="1"/>
</dbReference>
<feature type="domain" description="Zn(2)-C6 fungal-type" evidence="3">
    <location>
        <begin position="18"/>
        <end position="48"/>
    </location>
</feature>
<dbReference type="PROSITE" id="PS50048">
    <property type="entry name" value="ZN2_CY6_FUNGAL_2"/>
    <property type="match status" value="1"/>
</dbReference>
<sequence length="388" mass="43865">MHSPPIKKRRAHYKSRKGCAECKKRHVKCDEQWPVCLQCSTLNRSCSYALSSSRSSHSASPGGMPQVTTSTTATAPDLTPLHLPEQTYDIHHLALFHHATTDLMRPPYGHFITTQQDSDTLTQLIISSALCTPFLMDELLAFASLHKSVLAQSVDQQHRYRYLAVQLQTRSLATFNTSNVEITEQNCVAVFIFSSFVGMHMLHDTVVANTGLLEVLERFMQFVRLYRGISVVTGQRWHIIRNSAMSSILDLIEAVSELPPSSHDDCAGLLSLLVTAKDRFDPQSYEACHDAIIALQWVFHQFESLPVPTNRHVILSWPVRVSAEFLRMLEARQPEALSVMAHWAVLLHRGQDFWIFGHGGRFLVDTIFTYLGPPWSDWMAWPRSQVAG</sequence>
<dbReference type="GO" id="GO:0008270">
    <property type="term" value="F:zinc ion binding"/>
    <property type="evidence" value="ECO:0007669"/>
    <property type="project" value="InterPro"/>
</dbReference>
<evidence type="ECO:0000259" key="3">
    <source>
        <dbReference type="PROSITE" id="PS50048"/>
    </source>
</evidence>
<organism evidence="4 5">
    <name type="scientific">Truncatella angustata</name>
    <dbReference type="NCBI Taxonomy" id="152316"/>
    <lineage>
        <taxon>Eukaryota</taxon>
        <taxon>Fungi</taxon>
        <taxon>Dikarya</taxon>
        <taxon>Ascomycota</taxon>
        <taxon>Pezizomycotina</taxon>
        <taxon>Sordariomycetes</taxon>
        <taxon>Xylariomycetidae</taxon>
        <taxon>Amphisphaeriales</taxon>
        <taxon>Sporocadaceae</taxon>
        <taxon>Truncatella</taxon>
    </lineage>
</organism>